<reference evidence="3" key="3">
    <citation type="submission" date="2025-04" db="UniProtKB">
        <authorList>
            <consortium name="RefSeq"/>
        </authorList>
    </citation>
    <scope>IDENTIFICATION</scope>
    <source>
        <strain evidence="3">CBS 781.70</strain>
    </source>
</reference>
<reference evidence="1 3" key="1">
    <citation type="submission" date="2020-01" db="EMBL/GenBank/DDBJ databases">
        <authorList>
            <consortium name="DOE Joint Genome Institute"/>
            <person name="Haridas S."/>
            <person name="Albert R."/>
            <person name="Binder M."/>
            <person name="Bloem J."/>
            <person name="Labutti K."/>
            <person name="Salamov A."/>
            <person name="Andreopoulos B."/>
            <person name="Baker S.E."/>
            <person name="Barry K."/>
            <person name="Bills G."/>
            <person name="Bluhm B.H."/>
            <person name="Cannon C."/>
            <person name="Castanera R."/>
            <person name="Culley D.E."/>
            <person name="Daum C."/>
            <person name="Ezra D."/>
            <person name="Gonzalez J.B."/>
            <person name="Henrissat B."/>
            <person name="Kuo A."/>
            <person name="Liang C."/>
            <person name="Lipzen A."/>
            <person name="Lutzoni F."/>
            <person name="Magnuson J."/>
            <person name="Mondo S."/>
            <person name="Nolan M."/>
            <person name="Ohm R."/>
            <person name="Pangilinan J."/>
            <person name="Park H.-J."/>
            <person name="Ramirez L."/>
            <person name="Alfaro M."/>
            <person name="Sun H."/>
            <person name="Tritt A."/>
            <person name="Yoshinaga Y."/>
            <person name="Zwiers L.-H."/>
            <person name="Turgeon B.G."/>
            <person name="Goodwin S.B."/>
            <person name="Spatafora J.W."/>
            <person name="Crous P.W."/>
            <person name="Grigoriev I.V."/>
        </authorList>
    </citation>
    <scope>NUCLEOTIDE SEQUENCE</scope>
    <source>
        <strain evidence="1 3">CBS 781.70</strain>
    </source>
</reference>
<dbReference type="EMBL" id="ML975156">
    <property type="protein sequence ID" value="KAF1812912.1"/>
    <property type="molecule type" value="Genomic_DNA"/>
</dbReference>
<evidence type="ECO:0000313" key="3">
    <source>
        <dbReference type="RefSeq" id="XP_033534543.1"/>
    </source>
</evidence>
<accession>A0A6G1G4J2</accession>
<sequence length="199" mass="22464">MGMETSLGPVEYVVAGNNPGEWLEVKRAVLLQSPVLKGWIEDPTTCPFRKDGAIHLDACEPEVVKEVFFQMENGYFERQHGALTYARIYKLALALGLSILGHVALFALKRCSFSAETFLDIAIKAASDGLQDDRDFRDWITETFIDHRGEIKRSHAFSMVITQGSQNTRLLYELLMTCLVSAERDRDINRHGEKGRLSL</sequence>
<keyword evidence="2" id="KW-1185">Reference proteome</keyword>
<evidence type="ECO:0000313" key="2">
    <source>
        <dbReference type="Proteomes" id="UP000504638"/>
    </source>
</evidence>
<name>A0A6G1G4J2_9PEZI</name>
<reference evidence="3" key="2">
    <citation type="submission" date="2020-04" db="EMBL/GenBank/DDBJ databases">
        <authorList>
            <consortium name="NCBI Genome Project"/>
        </authorList>
    </citation>
    <scope>NUCLEOTIDE SEQUENCE</scope>
    <source>
        <strain evidence="3">CBS 781.70</strain>
    </source>
</reference>
<dbReference type="RefSeq" id="XP_033534543.1">
    <property type="nucleotide sequence ID" value="XM_033681848.1"/>
</dbReference>
<evidence type="ECO:0000313" key="1">
    <source>
        <dbReference type="EMBL" id="KAF1812912.1"/>
    </source>
</evidence>
<evidence type="ECO:0008006" key="4">
    <source>
        <dbReference type="Google" id="ProtNLM"/>
    </source>
</evidence>
<protein>
    <recommendedName>
        <fullName evidence="4">BTB domain-containing protein</fullName>
    </recommendedName>
</protein>
<gene>
    <name evidence="1 3" type="ORF">P152DRAFT_481797</name>
</gene>
<dbReference type="AlphaFoldDB" id="A0A6G1G4J2"/>
<dbReference type="Proteomes" id="UP000504638">
    <property type="component" value="Unplaced"/>
</dbReference>
<dbReference type="GeneID" id="54422418"/>
<dbReference type="OrthoDB" id="5394931at2759"/>
<proteinExistence type="predicted"/>
<organism evidence="1">
    <name type="scientific">Eremomyces bilateralis CBS 781.70</name>
    <dbReference type="NCBI Taxonomy" id="1392243"/>
    <lineage>
        <taxon>Eukaryota</taxon>
        <taxon>Fungi</taxon>
        <taxon>Dikarya</taxon>
        <taxon>Ascomycota</taxon>
        <taxon>Pezizomycotina</taxon>
        <taxon>Dothideomycetes</taxon>
        <taxon>Dothideomycetes incertae sedis</taxon>
        <taxon>Eremomycetales</taxon>
        <taxon>Eremomycetaceae</taxon>
        <taxon>Eremomyces</taxon>
    </lineage>
</organism>